<dbReference type="Proteomes" id="UP001630127">
    <property type="component" value="Unassembled WGS sequence"/>
</dbReference>
<evidence type="ECO:0000313" key="4">
    <source>
        <dbReference type="Proteomes" id="UP001630127"/>
    </source>
</evidence>
<gene>
    <name evidence="3" type="ORF">ACH5RR_032991</name>
</gene>
<feature type="compositionally biased region" description="Basic and acidic residues" evidence="1">
    <location>
        <begin position="53"/>
        <end position="64"/>
    </location>
</feature>
<feature type="domain" description="At4g14310 8-bladed propeller" evidence="2">
    <location>
        <begin position="666"/>
        <end position="945"/>
    </location>
</feature>
<feature type="compositionally biased region" description="Polar residues" evidence="1">
    <location>
        <begin position="65"/>
        <end position="79"/>
    </location>
</feature>
<sequence>MSSVRRLKERGGSGGGAKITASATTSNSAVEHQKSLTPQSEKPISSHGCGGKESLKKPTGKENSRSTSRGRAATVQSQKPIMEEMPSMDKFYAGVGNDGDLWVEGRPRRSPAPVSVLVQRGRSSSPSEFNRVFLISGKSRISSVEKKRVNFKGINEEMGEKRALGMWVTKNLTKSGEIFDEKVGNVSSNFVKFTLDDSDETLYLSRNVNNGSFMDEKMDSCLGNGVEFSEKELKPWSLGILEERDGDESSMRNKSGGFSGRLKEKEVGEIDSWESRMVDRLGGVSGILKTKDGNENRQRGSSGNVKYPSKFCEKLACLEGKVKSIASDIKRTNEVLDMNNPDNSKMILSDIQEKVLGTEKAIGSVVNNDDSKANVVASCEIDDEKVKVLEMSQDNKVNEGKRSNKGLNADGLEAGLFPHHKLVRDMISLKSASESAQHHEIEWKVEKKSVNPVDKNPIATEFLASIGQEQYDDTIRVGTSGLEICEVQETDGPVTTTEDNRVSNILNEKGSSDIDLLAHESFEDFGDPEDNSEMSIEGKTEDSSLCKLNEIGRKTTTGGWFVSEGEFVLLVHDDGSCSYHDIINNAGKVYKPPGGVSPNMWRDCWLIRAPGADGCSGQYVIAASAGSSTASGFCSWDFSTCELQTFYTETGTSSVKTDVLSTSAAPANQQWWYRPCGPLIASAASCQRKIRVYDVRDGEHIMHWKLQKPLLGMDYSSPLQWRNKGEVVIAESEAISLWDVNSLYPEELSSLPSPNCKIVALHVNNTDAELGGGVRQRVSFYEAQGNDGVFCTSDFISILDFRQQSGIGLRIPTVGVDVQSTFSRGDSVFVGCTNPRSAGKKSQIQQYSLRKQMLCSTYVVPESDAHSDLTAITQVWGDSKLVMGVSGQGLFVFDALKNSVVQSLRSDSREIMSNVREVIGPNDMCSPSFDYLASQVLLISRDRPARWRYLL</sequence>
<accession>A0ABD2YNW1</accession>
<dbReference type="SUPFAM" id="SSF50998">
    <property type="entry name" value="Quinoprotein alcohol dehydrogenase-like"/>
    <property type="match status" value="1"/>
</dbReference>
<evidence type="ECO:0000256" key="1">
    <source>
        <dbReference type="SAM" id="MobiDB-lite"/>
    </source>
</evidence>
<feature type="compositionally biased region" description="Polar residues" evidence="1">
    <location>
        <begin position="21"/>
        <end position="43"/>
    </location>
</feature>
<dbReference type="Gene3D" id="2.130.10.10">
    <property type="entry name" value="YVTN repeat-like/Quinoprotein amine dehydrogenase"/>
    <property type="match status" value="1"/>
</dbReference>
<dbReference type="InterPro" id="IPR045289">
    <property type="entry name" value="At4g14310-like"/>
</dbReference>
<dbReference type="InterPro" id="IPR015943">
    <property type="entry name" value="WD40/YVTN_repeat-like_dom_sf"/>
</dbReference>
<feature type="region of interest" description="Disordered" evidence="1">
    <location>
        <begin position="1"/>
        <end position="79"/>
    </location>
</feature>
<dbReference type="PANTHER" id="PTHR35492">
    <property type="entry name" value="TRANSDUCIN/WD40 REPEAT-LIKE SUPERFAMILY PROTEIN"/>
    <property type="match status" value="1"/>
</dbReference>
<name>A0ABD2YNW1_9GENT</name>
<reference evidence="3 4" key="1">
    <citation type="submission" date="2024-11" db="EMBL/GenBank/DDBJ databases">
        <title>A near-complete genome assembly of Cinchona calisaya.</title>
        <authorList>
            <person name="Lian D.C."/>
            <person name="Zhao X.W."/>
            <person name="Wei L."/>
        </authorList>
    </citation>
    <scope>NUCLEOTIDE SEQUENCE [LARGE SCALE GENOMIC DNA]</scope>
    <source>
        <tissue evidence="3">Nenye</tissue>
    </source>
</reference>
<proteinExistence type="predicted"/>
<organism evidence="3 4">
    <name type="scientific">Cinchona calisaya</name>
    <dbReference type="NCBI Taxonomy" id="153742"/>
    <lineage>
        <taxon>Eukaryota</taxon>
        <taxon>Viridiplantae</taxon>
        <taxon>Streptophyta</taxon>
        <taxon>Embryophyta</taxon>
        <taxon>Tracheophyta</taxon>
        <taxon>Spermatophyta</taxon>
        <taxon>Magnoliopsida</taxon>
        <taxon>eudicotyledons</taxon>
        <taxon>Gunneridae</taxon>
        <taxon>Pentapetalae</taxon>
        <taxon>asterids</taxon>
        <taxon>lamiids</taxon>
        <taxon>Gentianales</taxon>
        <taxon>Rubiaceae</taxon>
        <taxon>Cinchonoideae</taxon>
        <taxon>Cinchoneae</taxon>
        <taxon>Cinchona</taxon>
    </lineage>
</organism>
<comment type="caution">
    <text evidence="3">The sequence shown here is derived from an EMBL/GenBank/DDBJ whole genome shotgun (WGS) entry which is preliminary data.</text>
</comment>
<dbReference type="EMBL" id="JBJUIK010000013">
    <property type="protein sequence ID" value="KAL3507609.1"/>
    <property type="molecule type" value="Genomic_DNA"/>
</dbReference>
<dbReference type="PANTHER" id="PTHR35492:SF1">
    <property type="entry name" value="TRANSDUCIN_WD40 REPEAT-LIKE SUPERFAMILY PROTEIN"/>
    <property type="match status" value="1"/>
</dbReference>
<protein>
    <recommendedName>
        <fullName evidence="2">At4g14310 8-bladed propeller domain-containing protein</fullName>
    </recommendedName>
</protein>
<dbReference type="AlphaFoldDB" id="A0ABD2YNW1"/>
<evidence type="ECO:0000313" key="3">
    <source>
        <dbReference type="EMBL" id="KAL3507609.1"/>
    </source>
</evidence>
<dbReference type="InterPro" id="IPR057442">
    <property type="entry name" value="Beta-prop_At4g14310"/>
</dbReference>
<dbReference type="Pfam" id="PF25465">
    <property type="entry name" value="Beta-prop_At4g14310"/>
    <property type="match status" value="1"/>
</dbReference>
<dbReference type="InterPro" id="IPR011047">
    <property type="entry name" value="Quinoprotein_ADH-like_sf"/>
</dbReference>
<keyword evidence="4" id="KW-1185">Reference proteome</keyword>
<evidence type="ECO:0000259" key="2">
    <source>
        <dbReference type="Pfam" id="PF25465"/>
    </source>
</evidence>